<dbReference type="InterPro" id="IPR006311">
    <property type="entry name" value="TAT_signal"/>
</dbReference>
<dbReference type="InterPro" id="IPR013022">
    <property type="entry name" value="Xyl_isomerase-like_TIM-brl"/>
</dbReference>
<protein>
    <recommendedName>
        <fullName evidence="1">Xylose isomerase-like TIM barrel domain-containing protein</fullName>
    </recommendedName>
</protein>
<dbReference type="Gene3D" id="3.20.20.150">
    <property type="entry name" value="Divalent-metal-dependent TIM barrel enzymes"/>
    <property type="match status" value="1"/>
</dbReference>
<evidence type="ECO:0000313" key="2">
    <source>
        <dbReference type="EMBL" id="GFE83445.1"/>
    </source>
</evidence>
<gene>
    <name evidence="2" type="ORF">GCM10011487_54450</name>
</gene>
<feature type="domain" description="Xylose isomerase-like TIM barrel" evidence="1">
    <location>
        <begin position="102"/>
        <end position="218"/>
    </location>
</feature>
<keyword evidence="3" id="KW-1185">Reference proteome</keyword>
<sequence length="351" mass="39252">MTSRRQFLLAGAALSIGRWSGAEASDPMPPRSPMGIASTAMKDHLDGLQVAPAMRQDSMAYVEYCRSLGAGGLQFTPQGDLKALRRRMEKLDMWFEGEARLPRSLSEGFERFEQSLRDTKAMGGKVVRAVSPPPKGSSGRRYESFTSAEQYRAWQEEANAVVRRCVPIAERIGVKVALENHKDRLVDEHVEFLRSMSSEYLGALIDPGNNMSMLEDPTEVCTKLAPYVLSCSMKDMGVALYEDGFLLSEVRFDTGVTKQKALWAILKAANPQLNCLHELITRDPLRVPYLKPAYWASFPGRSAAELAAHREWVKAHTSELPYVSQLSPQERLQAEEDNNRATLEWGRVNIA</sequence>
<dbReference type="AlphaFoldDB" id="A0A829YJI3"/>
<accession>A0A829YJI3</accession>
<name>A0A829YJI3_9GAMM</name>
<proteinExistence type="predicted"/>
<comment type="caution">
    <text evidence="2">The sequence shown here is derived from an EMBL/GenBank/DDBJ whole genome shotgun (WGS) entry which is preliminary data.</text>
</comment>
<organism evidence="2 3">
    <name type="scientific">Steroidobacter agaridevorans</name>
    <dbReference type="NCBI Taxonomy" id="2695856"/>
    <lineage>
        <taxon>Bacteria</taxon>
        <taxon>Pseudomonadati</taxon>
        <taxon>Pseudomonadota</taxon>
        <taxon>Gammaproteobacteria</taxon>
        <taxon>Steroidobacterales</taxon>
        <taxon>Steroidobacteraceae</taxon>
        <taxon>Steroidobacter</taxon>
    </lineage>
</organism>
<dbReference type="EMBL" id="BLJN01000006">
    <property type="protein sequence ID" value="GFE83445.1"/>
    <property type="molecule type" value="Genomic_DNA"/>
</dbReference>
<dbReference type="RefSeq" id="WP_161815062.1">
    <property type="nucleotide sequence ID" value="NZ_BLJN01000006.1"/>
</dbReference>
<dbReference type="SUPFAM" id="SSF51658">
    <property type="entry name" value="Xylose isomerase-like"/>
    <property type="match status" value="1"/>
</dbReference>
<dbReference type="InterPro" id="IPR036237">
    <property type="entry name" value="Xyl_isomerase-like_sf"/>
</dbReference>
<dbReference type="Pfam" id="PF01261">
    <property type="entry name" value="AP_endonuc_2"/>
    <property type="match status" value="1"/>
</dbReference>
<dbReference type="PROSITE" id="PS51318">
    <property type="entry name" value="TAT"/>
    <property type="match status" value="1"/>
</dbReference>
<evidence type="ECO:0000313" key="3">
    <source>
        <dbReference type="Proteomes" id="UP000445000"/>
    </source>
</evidence>
<reference evidence="3" key="1">
    <citation type="submission" date="2020-01" db="EMBL/GenBank/DDBJ databases">
        <title>'Steroidobacter agaridevorans' sp. nov., agar-degrading bacteria isolated from rhizosphere soils.</title>
        <authorList>
            <person name="Ikenaga M."/>
            <person name="Kataoka M."/>
            <person name="Murouchi A."/>
            <person name="Katsuragi S."/>
            <person name="Sakai M."/>
        </authorList>
    </citation>
    <scope>NUCLEOTIDE SEQUENCE [LARGE SCALE GENOMIC DNA]</scope>
    <source>
        <strain evidence="3">YU21-B</strain>
    </source>
</reference>
<dbReference type="Proteomes" id="UP000445000">
    <property type="component" value="Unassembled WGS sequence"/>
</dbReference>
<evidence type="ECO:0000259" key="1">
    <source>
        <dbReference type="Pfam" id="PF01261"/>
    </source>
</evidence>